<dbReference type="GeneID" id="85011387"/>
<reference evidence="3 4" key="1">
    <citation type="submission" date="2018-12" db="EMBL/GenBank/DDBJ databases">
        <authorList>
            <consortium name="Pathogen Informatics"/>
        </authorList>
    </citation>
    <scope>NUCLEOTIDE SEQUENCE [LARGE SCALE GENOMIC DNA]</scope>
    <source>
        <strain evidence="3 4">NCTC13071</strain>
    </source>
</reference>
<dbReference type="Pfam" id="PF16409">
    <property type="entry name" value="DUF5017"/>
    <property type="match status" value="1"/>
</dbReference>
<evidence type="ECO:0000259" key="2">
    <source>
        <dbReference type="Pfam" id="PF16409"/>
    </source>
</evidence>
<organism evidence="3 4">
    <name type="scientific">Segatella oris</name>
    <dbReference type="NCBI Taxonomy" id="28135"/>
    <lineage>
        <taxon>Bacteria</taxon>
        <taxon>Pseudomonadati</taxon>
        <taxon>Bacteroidota</taxon>
        <taxon>Bacteroidia</taxon>
        <taxon>Bacteroidales</taxon>
        <taxon>Prevotellaceae</taxon>
        <taxon>Segatella</taxon>
    </lineage>
</organism>
<accession>A0A3S4V8C0</accession>
<keyword evidence="1" id="KW-0732">Signal</keyword>
<evidence type="ECO:0000256" key="1">
    <source>
        <dbReference type="SAM" id="SignalP"/>
    </source>
</evidence>
<name>A0A3S4V8C0_9BACT</name>
<dbReference type="RefSeq" id="WP_018919724.1">
    <property type="nucleotide sequence ID" value="NZ_LR134384.1"/>
</dbReference>
<proteinExistence type="predicted"/>
<feature type="signal peptide" evidence="1">
    <location>
        <begin position="1"/>
        <end position="19"/>
    </location>
</feature>
<sequence>MKRYIYLLLPLLAFAFVSCEDELKEQAALSVSVLTNNNVQQSGDKITVKKGSKLNFILNGDPDFITFFSGEAGHQYIYKDRDQVALEDIVSSKLTFSVWYQYGNAATAANLMKLYISDSFTGLAKNNFKEDSVLVEGFAWNNLVDPSSLPSAPSNAAHATKYEVDFTPYLGKRMTIAACYKPTLNTAAQPRVNFVGMKIENTMKDGSVTTLYANGFNFTPVNMMCHHKLADQKSMTANREYGTVTNNVSGIWNLAGASKGDFSIHSSNGGAKLKYSWLVSDMIMANACSPDYGTSIKNVTESLSSYTHIYNKVGTYKAVFVATNSNYKAESKVVRELNIEVVD</sequence>
<protein>
    <recommendedName>
        <fullName evidence="2">DUF5017 domain-containing protein</fullName>
    </recommendedName>
</protein>
<feature type="domain" description="DUF5017" evidence="2">
    <location>
        <begin position="43"/>
        <end position="211"/>
    </location>
</feature>
<evidence type="ECO:0000313" key="4">
    <source>
        <dbReference type="Proteomes" id="UP000274578"/>
    </source>
</evidence>
<dbReference type="AlphaFoldDB" id="A0A3S4V8C0"/>
<dbReference type="Proteomes" id="UP000274578">
    <property type="component" value="Chromosome 1"/>
</dbReference>
<gene>
    <name evidence="3" type="ORF">NCTC13071_00481</name>
</gene>
<dbReference type="EMBL" id="LR134384">
    <property type="protein sequence ID" value="VEH14504.1"/>
    <property type="molecule type" value="Genomic_DNA"/>
</dbReference>
<dbReference type="PROSITE" id="PS51257">
    <property type="entry name" value="PROKAR_LIPOPROTEIN"/>
    <property type="match status" value="1"/>
</dbReference>
<feature type="chain" id="PRO_5018607733" description="DUF5017 domain-containing protein" evidence="1">
    <location>
        <begin position="20"/>
        <end position="343"/>
    </location>
</feature>
<dbReference type="InterPro" id="IPR032185">
    <property type="entry name" value="DUF5017"/>
</dbReference>
<evidence type="ECO:0000313" key="3">
    <source>
        <dbReference type="EMBL" id="VEH14504.1"/>
    </source>
</evidence>
<dbReference type="KEGG" id="poc:NCTC13071_00481"/>